<dbReference type="Proteomes" id="UP001272052">
    <property type="component" value="Unassembled WGS sequence"/>
</dbReference>
<reference evidence="1 2" key="1">
    <citation type="submission" date="2023-06" db="EMBL/GenBank/DDBJ databases">
        <title>Genome sequence of Methanimicrococcus sp. At1.</title>
        <authorList>
            <person name="Protasov E."/>
            <person name="Platt K."/>
            <person name="Poehlein A."/>
            <person name="Daniel R."/>
            <person name="Brune A."/>
        </authorList>
    </citation>
    <scope>NUCLEOTIDE SEQUENCE [LARGE SCALE GENOMIC DNA]</scope>
    <source>
        <strain evidence="1 2">At1</strain>
    </source>
</reference>
<name>A0ABU3VMF4_9EURY</name>
<protein>
    <recommendedName>
        <fullName evidence="3">GIY-YIG domain-containing protein</fullName>
    </recommendedName>
</protein>
<sequence>MEQKFMWNGPFAWPGYETETGLDPIPDIAGVYLWTFEYEDGYLLYLAGETTSMKRRFKEHTSGYKNGKEVYVVLESDQASKGVRNELWPYHYSKNKDEFKANKSLYLKDVERQLSAMRVFVTEIPGERYSSGHHLRQRMEGALMRSLYNSKESWAKLADRGMKLLDPKPSDNNYYGVPITAENICPVKIYGLNNGSDKLYVK</sequence>
<organism evidence="1 2">
    <name type="scientific">Methanimicrococcus hacksteinii</name>
    <dbReference type="NCBI Taxonomy" id="3028293"/>
    <lineage>
        <taxon>Archaea</taxon>
        <taxon>Methanobacteriati</taxon>
        <taxon>Methanobacteriota</taxon>
        <taxon>Stenosarchaea group</taxon>
        <taxon>Methanomicrobia</taxon>
        <taxon>Methanosarcinales</taxon>
        <taxon>Methanosarcinaceae</taxon>
        <taxon>Methanimicrococcus</taxon>
    </lineage>
</organism>
<evidence type="ECO:0000313" key="1">
    <source>
        <dbReference type="EMBL" id="MDV0444551.1"/>
    </source>
</evidence>
<dbReference type="RefSeq" id="WP_318784944.1">
    <property type="nucleotide sequence ID" value="NZ_JAWDKC010000001.1"/>
</dbReference>
<dbReference type="EMBL" id="JAWDKC010000001">
    <property type="protein sequence ID" value="MDV0444551.1"/>
    <property type="molecule type" value="Genomic_DNA"/>
</dbReference>
<accession>A0ABU3VMF4</accession>
<evidence type="ECO:0000313" key="2">
    <source>
        <dbReference type="Proteomes" id="UP001272052"/>
    </source>
</evidence>
<keyword evidence="2" id="KW-1185">Reference proteome</keyword>
<gene>
    <name evidence="1" type="ORF">MmiAt1_00780</name>
</gene>
<comment type="caution">
    <text evidence="1">The sequence shown here is derived from an EMBL/GenBank/DDBJ whole genome shotgun (WGS) entry which is preliminary data.</text>
</comment>
<proteinExistence type="predicted"/>
<evidence type="ECO:0008006" key="3">
    <source>
        <dbReference type="Google" id="ProtNLM"/>
    </source>
</evidence>